<keyword evidence="3" id="KW-1185">Reference proteome</keyword>
<evidence type="ECO:0000313" key="2">
    <source>
        <dbReference type="EMBL" id="QEH35034.1"/>
    </source>
</evidence>
<protein>
    <recommendedName>
        <fullName evidence="4">Methyltransferase type 11 domain-containing protein</fullName>
    </recommendedName>
</protein>
<feature type="chain" id="PRO_5022890232" description="Methyltransferase type 11 domain-containing protein" evidence="1">
    <location>
        <begin position="23"/>
        <end position="492"/>
    </location>
</feature>
<dbReference type="EMBL" id="CP042997">
    <property type="protein sequence ID" value="QEH35034.1"/>
    <property type="molecule type" value="Genomic_DNA"/>
</dbReference>
<dbReference type="AlphaFoldDB" id="A0A5B9W451"/>
<reference evidence="2 3" key="1">
    <citation type="submission" date="2019-08" db="EMBL/GenBank/DDBJ databases">
        <title>Deep-cultivation of Planctomycetes and their phenomic and genomic characterization uncovers novel biology.</title>
        <authorList>
            <person name="Wiegand S."/>
            <person name="Jogler M."/>
            <person name="Boedeker C."/>
            <person name="Pinto D."/>
            <person name="Vollmers J."/>
            <person name="Rivas-Marin E."/>
            <person name="Kohn T."/>
            <person name="Peeters S.H."/>
            <person name="Heuer A."/>
            <person name="Rast P."/>
            <person name="Oberbeckmann S."/>
            <person name="Bunk B."/>
            <person name="Jeske O."/>
            <person name="Meyerdierks A."/>
            <person name="Storesund J.E."/>
            <person name="Kallscheuer N."/>
            <person name="Luecker S."/>
            <person name="Lage O.M."/>
            <person name="Pohl T."/>
            <person name="Merkel B.J."/>
            <person name="Hornburger P."/>
            <person name="Mueller R.-W."/>
            <person name="Bruemmer F."/>
            <person name="Labrenz M."/>
            <person name="Spormann A.M."/>
            <person name="Op den Camp H."/>
            <person name="Overmann J."/>
            <person name="Amann R."/>
            <person name="Jetten M.S.M."/>
            <person name="Mascher T."/>
            <person name="Medema M.H."/>
            <person name="Devos D.P."/>
            <person name="Kaster A.-K."/>
            <person name="Ovreas L."/>
            <person name="Rohde M."/>
            <person name="Galperin M.Y."/>
            <person name="Jogler C."/>
        </authorList>
    </citation>
    <scope>NUCLEOTIDE SEQUENCE [LARGE SCALE GENOMIC DNA]</scope>
    <source>
        <strain evidence="2 3">OJF2</strain>
    </source>
</reference>
<sequence length="492" mass="53502" precursor="true">MRRLAPAALLLGLAAMPAAARAEQFVLFDVTFTYTKADADNARPSKSHFYVKGDLINKDRPRDWTAPVDYRNGTAHVRLEVLEKPPGGAPTTWTICYIPNKGRSNGYGCMGTGVYREAGIYERDVAMTEFWENRSIVWEEGIKQMDLVIKDDSGGQGHAHRRKDPERYFPTKVRITVVQVSAGSKYDPKQVPAPASRDAPAGVARIREDARALAPLASTDLARAFLKAADSLPAVAPRTLHFDQASKSYLTDREAGLRADRAGLKVVPVDESFFYNTRYGSPLAYARPMEILGRAGLADLAGRKVADLGCGGIGPIRLMAAMGADALGIDVDPTLAALYGRDDLGRLGKGNVDIAIGRYPQDEAIRARVSGLDVFLSKNTLKRGYVHPDRGKAFIDLGPDAAFLEGLRAAIKPGGYALIYNLGPAPGKDYLPMADIRCPFPREAWERAGFRVEAIDADDSEAARKMGVTLGWGDAAAMEKNIFASYTLARRP</sequence>
<dbReference type="SUPFAM" id="SSF53335">
    <property type="entry name" value="S-adenosyl-L-methionine-dependent methyltransferases"/>
    <property type="match status" value="1"/>
</dbReference>
<dbReference type="RefSeq" id="WP_210420562.1">
    <property type="nucleotide sequence ID" value="NZ_CP042997.1"/>
</dbReference>
<accession>A0A5B9W451</accession>
<evidence type="ECO:0008006" key="4">
    <source>
        <dbReference type="Google" id="ProtNLM"/>
    </source>
</evidence>
<dbReference type="Gene3D" id="3.40.50.150">
    <property type="entry name" value="Vaccinia Virus protein VP39"/>
    <property type="match status" value="1"/>
</dbReference>
<dbReference type="KEGG" id="agv:OJF2_35790"/>
<gene>
    <name evidence="2" type="ORF">OJF2_35790</name>
</gene>
<organism evidence="2 3">
    <name type="scientific">Aquisphaera giovannonii</name>
    <dbReference type="NCBI Taxonomy" id="406548"/>
    <lineage>
        <taxon>Bacteria</taxon>
        <taxon>Pseudomonadati</taxon>
        <taxon>Planctomycetota</taxon>
        <taxon>Planctomycetia</taxon>
        <taxon>Isosphaerales</taxon>
        <taxon>Isosphaeraceae</taxon>
        <taxon>Aquisphaera</taxon>
    </lineage>
</organism>
<dbReference type="Proteomes" id="UP000324233">
    <property type="component" value="Chromosome"/>
</dbReference>
<evidence type="ECO:0000256" key="1">
    <source>
        <dbReference type="SAM" id="SignalP"/>
    </source>
</evidence>
<keyword evidence="1" id="KW-0732">Signal</keyword>
<dbReference type="InterPro" id="IPR029063">
    <property type="entry name" value="SAM-dependent_MTases_sf"/>
</dbReference>
<evidence type="ECO:0000313" key="3">
    <source>
        <dbReference type="Proteomes" id="UP000324233"/>
    </source>
</evidence>
<name>A0A5B9W451_9BACT</name>
<feature type="signal peptide" evidence="1">
    <location>
        <begin position="1"/>
        <end position="22"/>
    </location>
</feature>
<proteinExistence type="predicted"/>